<evidence type="ECO:0000256" key="7">
    <source>
        <dbReference type="SAM" id="MobiDB-lite"/>
    </source>
</evidence>
<feature type="transmembrane region" description="Helical" evidence="8">
    <location>
        <begin position="171"/>
        <end position="189"/>
    </location>
</feature>
<feature type="domain" description="Major facilitator superfamily (MFS) profile" evidence="9">
    <location>
        <begin position="48"/>
        <end position="521"/>
    </location>
</feature>
<dbReference type="AlphaFoldDB" id="A0AAE0K1L3"/>
<dbReference type="Pfam" id="PF07690">
    <property type="entry name" value="MFS_1"/>
    <property type="match status" value="1"/>
</dbReference>
<protein>
    <submittedName>
        <fullName evidence="10">Major facilitator superfamily transporter</fullName>
    </submittedName>
</protein>
<dbReference type="GO" id="GO:0046943">
    <property type="term" value="F:carboxylic acid transmembrane transporter activity"/>
    <property type="evidence" value="ECO:0007669"/>
    <property type="project" value="UniProtKB-ARBA"/>
</dbReference>
<keyword evidence="6 8" id="KW-0472">Membrane</keyword>
<feature type="transmembrane region" description="Helical" evidence="8">
    <location>
        <begin position="112"/>
        <end position="131"/>
    </location>
</feature>
<dbReference type="SUPFAM" id="SSF103473">
    <property type="entry name" value="MFS general substrate transporter"/>
    <property type="match status" value="1"/>
</dbReference>
<evidence type="ECO:0000313" key="11">
    <source>
        <dbReference type="Proteomes" id="UP001285441"/>
    </source>
</evidence>
<feature type="transmembrane region" description="Helical" evidence="8">
    <location>
        <begin position="236"/>
        <end position="256"/>
    </location>
</feature>
<feature type="transmembrane region" description="Helical" evidence="8">
    <location>
        <begin position="308"/>
        <end position="327"/>
    </location>
</feature>
<feature type="transmembrane region" description="Helical" evidence="8">
    <location>
        <begin position="441"/>
        <end position="462"/>
    </location>
</feature>
<dbReference type="Gene3D" id="1.20.1250.20">
    <property type="entry name" value="MFS general substrate transporter like domains"/>
    <property type="match status" value="2"/>
</dbReference>
<gene>
    <name evidence="10" type="ORF">B0H63DRAFT_442408</name>
</gene>
<dbReference type="Proteomes" id="UP001285441">
    <property type="component" value="Unassembled WGS sequence"/>
</dbReference>
<comment type="subcellular location">
    <subcellularLocation>
        <location evidence="1">Endomembrane system</location>
        <topology evidence="1">Multi-pass membrane protein</topology>
    </subcellularLocation>
</comment>
<dbReference type="PANTHER" id="PTHR23501">
    <property type="entry name" value="MAJOR FACILITATOR SUPERFAMILY"/>
    <property type="match status" value="1"/>
</dbReference>
<reference evidence="10" key="2">
    <citation type="submission" date="2023-06" db="EMBL/GenBank/DDBJ databases">
        <authorList>
            <consortium name="Lawrence Berkeley National Laboratory"/>
            <person name="Haridas S."/>
            <person name="Hensen N."/>
            <person name="Bonometti L."/>
            <person name="Westerberg I."/>
            <person name="Brannstrom I.O."/>
            <person name="Guillou S."/>
            <person name="Cros-Aarteil S."/>
            <person name="Calhoun S."/>
            <person name="Kuo A."/>
            <person name="Mondo S."/>
            <person name="Pangilinan J."/>
            <person name="Riley R."/>
            <person name="LaButti K."/>
            <person name="Andreopoulos B."/>
            <person name="Lipzen A."/>
            <person name="Chen C."/>
            <person name="Yanf M."/>
            <person name="Daum C."/>
            <person name="Ng V."/>
            <person name="Clum A."/>
            <person name="Steindorff A."/>
            <person name="Ohm R."/>
            <person name="Martin F."/>
            <person name="Silar P."/>
            <person name="Natvig D."/>
            <person name="Lalanne C."/>
            <person name="Gautier V."/>
            <person name="Ament-velasquez S.L."/>
            <person name="Kruys A."/>
            <person name="Hutchinson M.I."/>
            <person name="Powell A.J."/>
            <person name="Barry K."/>
            <person name="Miller A.N."/>
            <person name="Grigoriev I.V."/>
            <person name="Debuchy R."/>
            <person name="Gladieux P."/>
            <person name="Thoren M.H."/>
            <person name="Johannesson H."/>
        </authorList>
    </citation>
    <scope>NUCLEOTIDE SEQUENCE</scope>
    <source>
        <strain evidence="10">CBS 232.78</strain>
    </source>
</reference>
<proteinExistence type="inferred from homology"/>
<organism evidence="10 11">
    <name type="scientific">Podospora didyma</name>
    <dbReference type="NCBI Taxonomy" id="330526"/>
    <lineage>
        <taxon>Eukaryota</taxon>
        <taxon>Fungi</taxon>
        <taxon>Dikarya</taxon>
        <taxon>Ascomycota</taxon>
        <taxon>Pezizomycotina</taxon>
        <taxon>Sordariomycetes</taxon>
        <taxon>Sordariomycetidae</taxon>
        <taxon>Sordariales</taxon>
        <taxon>Podosporaceae</taxon>
        <taxon>Podospora</taxon>
    </lineage>
</organism>
<feature type="transmembrane region" description="Helical" evidence="8">
    <location>
        <begin position="137"/>
        <end position="159"/>
    </location>
</feature>
<feature type="compositionally biased region" description="Polar residues" evidence="7">
    <location>
        <begin position="1"/>
        <end position="10"/>
    </location>
</feature>
<feature type="region of interest" description="Disordered" evidence="7">
    <location>
        <begin position="1"/>
        <end position="34"/>
    </location>
</feature>
<evidence type="ECO:0000256" key="4">
    <source>
        <dbReference type="ARBA" id="ARBA00022692"/>
    </source>
</evidence>
<dbReference type="GO" id="GO:0012505">
    <property type="term" value="C:endomembrane system"/>
    <property type="evidence" value="ECO:0007669"/>
    <property type="project" value="UniProtKB-SubCell"/>
</dbReference>
<dbReference type="InterPro" id="IPR036259">
    <property type="entry name" value="MFS_trans_sf"/>
</dbReference>
<dbReference type="PROSITE" id="PS50850">
    <property type="entry name" value="MFS"/>
    <property type="match status" value="1"/>
</dbReference>
<sequence length="571" mass="60735">MKDSKPSSQPEAERTTAMVTDDDDDNNSDTRSIGNQRMLMPKQTLLIAIPALSVALFVSFIDQTGVSTSIPAVSADLDTGSATSWIGASFLIASTAFQLINGRLSDIFGRKNCLLLCLALIALGDVLSGFAKTKGQLFAFRAIAGVGGGGINSIVMIIVSDITTLENRGTYQGILGAVIALANGSGPFLGGALVESLSWRWVFWLIPMLAVPAAIAILFFLPVRHESGNYVAKVKMIDYIGILLNLAAVLLILIPLSGGGDAYSWSSTQFIAMITIGGVFAVLFVLYEWKRAPVPIMPLRLFQDPRCTYMYGQSLMSGIGFYGNFFYCEIYFQSVLGYTALQSGALILPLIISSSICSILSGQFMSRVGRYMPCIAGGFGLWTIGAGLKCTFGQSTPLWALIVVLMVEGLGVGLTLQPVLVGLLANSKSEDRAVCTGLRNFIRTIGGALGLIISGTILSNTLRSRLLDLPFTTSEIVSGLSSSTYALEKLSLSDGEKDLVLSVYMKGLHYIFIFFVASIGSAFVMSLGVGNTSLRAPGPQEDDKVEPQLRGDATASSGGLGNSVGEKRLEV</sequence>
<evidence type="ECO:0000256" key="5">
    <source>
        <dbReference type="ARBA" id="ARBA00022989"/>
    </source>
</evidence>
<reference evidence="10" key="1">
    <citation type="journal article" date="2023" name="Mol. Phylogenet. Evol.">
        <title>Genome-scale phylogeny and comparative genomics of the fungal order Sordariales.</title>
        <authorList>
            <person name="Hensen N."/>
            <person name="Bonometti L."/>
            <person name="Westerberg I."/>
            <person name="Brannstrom I.O."/>
            <person name="Guillou S."/>
            <person name="Cros-Aarteil S."/>
            <person name="Calhoun S."/>
            <person name="Haridas S."/>
            <person name="Kuo A."/>
            <person name="Mondo S."/>
            <person name="Pangilinan J."/>
            <person name="Riley R."/>
            <person name="LaButti K."/>
            <person name="Andreopoulos B."/>
            <person name="Lipzen A."/>
            <person name="Chen C."/>
            <person name="Yan M."/>
            <person name="Daum C."/>
            <person name="Ng V."/>
            <person name="Clum A."/>
            <person name="Steindorff A."/>
            <person name="Ohm R.A."/>
            <person name="Martin F."/>
            <person name="Silar P."/>
            <person name="Natvig D.O."/>
            <person name="Lalanne C."/>
            <person name="Gautier V."/>
            <person name="Ament-Velasquez S.L."/>
            <person name="Kruys A."/>
            <person name="Hutchinson M.I."/>
            <person name="Powell A.J."/>
            <person name="Barry K."/>
            <person name="Miller A.N."/>
            <person name="Grigoriev I.V."/>
            <person name="Debuchy R."/>
            <person name="Gladieux P."/>
            <person name="Hiltunen Thoren M."/>
            <person name="Johannesson H."/>
        </authorList>
    </citation>
    <scope>NUCLEOTIDE SEQUENCE</scope>
    <source>
        <strain evidence="10">CBS 232.78</strain>
    </source>
</reference>
<feature type="transmembrane region" description="Helical" evidence="8">
    <location>
        <begin position="81"/>
        <end position="100"/>
    </location>
</feature>
<keyword evidence="4 8" id="KW-0812">Transmembrane</keyword>
<dbReference type="FunFam" id="1.20.1720.10:FF:000013">
    <property type="entry name" value="Related to multidrug resistance proteins"/>
    <property type="match status" value="1"/>
</dbReference>
<dbReference type="PANTHER" id="PTHR23501:SF78">
    <property type="entry name" value="MAJOR FACILITATOR SUPERFAMILY (MFS) PROFILE DOMAIN-CONTAINING PROTEIN-RELATED"/>
    <property type="match status" value="1"/>
</dbReference>
<evidence type="ECO:0000256" key="2">
    <source>
        <dbReference type="ARBA" id="ARBA00008335"/>
    </source>
</evidence>
<keyword evidence="3" id="KW-0813">Transport</keyword>
<evidence type="ECO:0000256" key="1">
    <source>
        <dbReference type="ARBA" id="ARBA00004127"/>
    </source>
</evidence>
<feature type="transmembrane region" description="Helical" evidence="8">
    <location>
        <begin position="398"/>
        <end position="420"/>
    </location>
</feature>
<keyword evidence="11" id="KW-1185">Reference proteome</keyword>
<dbReference type="PRINTS" id="PR01036">
    <property type="entry name" value="TCRTETB"/>
</dbReference>
<feature type="transmembrane region" description="Helical" evidence="8">
    <location>
        <begin position="268"/>
        <end position="287"/>
    </location>
</feature>
<feature type="transmembrane region" description="Helical" evidence="8">
    <location>
        <begin position="201"/>
        <end position="224"/>
    </location>
</feature>
<comment type="similarity">
    <text evidence="2">Belongs to the major facilitator superfamily.</text>
</comment>
<feature type="transmembrane region" description="Helical" evidence="8">
    <location>
        <begin position="508"/>
        <end position="529"/>
    </location>
</feature>
<evidence type="ECO:0000259" key="9">
    <source>
        <dbReference type="PROSITE" id="PS50850"/>
    </source>
</evidence>
<evidence type="ECO:0000256" key="3">
    <source>
        <dbReference type="ARBA" id="ARBA00022448"/>
    </source>
</evidence>
<evidence type="ECO:0000256" key="8">
    <source>
        <dbReference type="SAM" id="Phobius"/>
    </source>
</evidence>
<evidence type="ECO:0000313" key="10">
    <source>
        <dbReference type="EMBL" id="KAK3367726.1"/>
    </source>
</evidence>
<keyword evidence="5 8" id="KW-1133">Transmembrane helix</keyword>
<dbReference type="GO" id="GO:0005886">
    <property type="term" value="C:plasma membrane"/>
    <property type="evidence" value="ECO:0007669"/>
    <property type="project" value="TreeGrafter"/>
</dbReference>
<dbReference type="InterPro" id="IPR011701">
    <property type="entry name" value="MFS"/>
</dbReference>
<accession>A0AAE0K1L3</accession>
<evidence type="ECO:0000256" key="6">
    <source>
        <dbReference type="ARBA" id="ARBA00023136"/>
    </source>
</evidence>
<dbReference type="EMBL" id="JAULSW010000011">
    <property type="protein sequence ID" value="KAK3367726.1"/>
    <property type="molecule type" value="Genomic_DNA"/>
</dbReference>
<feature type="transmembrane region" description="Helical" evidence="8">
    <location>
        <begin position="44"/>
        <end position="61"/>
    </location>
</feature>
<feature type="transmembrane region" description="Helical" evidence="8">
    <location>
        <begin position="339"/>
        <end position="361"/>
    </location>
</feature>
<feature type="region of interest" description="Disordered" evidence="7">
    <location>
        <begin position="535"/>
        <end position="571"/>
    </location>
</feature>
<name>A0AAE0K1L3_9PEZI</name>
<dbReference type="InterPro" id="IPR020846">
    <property type="entry name" value="MFS_dom"/>
</dbReference>
<comment type="caution">
    <text evidence="10">The sequence shown here is derived from an EMBL/GenBank/DDBJ whole genome shotgun (WGS) entry which is preliminary data.</text>
</comment>
<feature type="transmembrane region" description="Helical" evidence="8">
    <location>
        <begin position="368"/>
        <end position="386"/>
    </location>
</feature>